<feature type="compositionally biased region" description="Polar residues" evidence="1">
    <location>
        <begin position="93"/>
        <end position="114"/>
    </location>
</feature>
<reference evidence="2 3" key="1">
    <citation type="submission" date="2014-11" db="EMBL/GenBank/DDBJ databases">
        <authorList>
            <person name="Zhu J."/>
            <person name="Qi W."/>
            <person name="Song R."/>
        </authorList>
    </citation>
    <scope>NUCLEOTIDE SEQUENCE [LARGE SCALE GENOMIC DNA]</scope>
</reference>
<proteinExistence type="predicted"/>
<evidence type="ECO:0000256" key="1">
    <source>
        <dbReference type="SAM" id="MobiDB-lite"/>
    </source>
</evidence>
<evidence type="ECO:0000313" key="3">
    <source>
        <dbReference type="Proteomes" id="UP000041254"/>
    </source>
</evidence>
<dbReference type="InParanoid" id="A0A0G4EBS0"/>
<dbReference type="PhylomeDB" id="A0A0G4EBS0"/>
<accession>A0A0G4EBS0</accession>
<dbReference type="AlphaFoldDB" id="A0A0G4EBS0"/>
<sequence>MSPLELHTRHRLPPHTAAVILDGHDGADGIRARPTDVNLKCLIHRYPQTPHGTRGPSLFAPGWCLGIVIALVEGHVSGRPLARDKEGLGRGLTQVTDPSAASTNSDPPAAAPSQSISLPALTEVGQQTPPELVELFGSIPVGQQGSQGPLANLRTIGHTRLYGIESADLTHGLRDLQRRLVDRGCSKFLHLLCVIVH</sequence>
<dbReference type="Proteomes" id="UP000041254">
    <property type="component" value="Unassembled WGS sequence"/>
</dbReference>
<dbReference type="EMBL" id="CDMY01000123">
    <property type="protein sequence ID" value="CEL92975.1"/>
    <property type="molecule type" value="Genomic_DNA"/>
</dbReference>
<evidence type="ECO:0000313" key="2">
    <source>
        <dbReference type="EMBL" id="CEL92975.1"/>
    </source>
</evidence>
<organism evidence="2 3">
    <name type="scientific">Vitrella brassicaformis (strain CCMP3155)</name>
    <dbReference type="NCBI Taxonomy" id="1169540"/>
    <lineage>
        <taxon>Eukaryota</taxon>
        <taxon>Sar</taxon>
        <taxon>Alveolata</taxon>
        <taxon>Colpodellida</taxon>
        <taxon>Vitrellaceae</taxon>
        <taxon>Vitrella</taxon>
    </lineage>
</organism>
<gene>
    <name evidence="2" type="ORF">Vbra_11198</name>
</gene>
<feature type="region of interest" description="Disordered" evidence="1">
    <location>
        <begin position="82"/>
        <end position="114"/>
    </location>
</feature>
<protein>
    <submittedName>
        <fullName evidence="2">Uncharacterized protein</fullName>
    </submittedName>
</protein>
<dbReference type="VEuPathDB" id="CryptoDB:Vbra_11198"/>
<name>A0A0G4EBS0_VITBC</name>
<keyword evidence="3" id="KW-1185">Reference proteome</keyword>